<feature type="region of interest" description="Disordered" evidence="1">
    <location>
        <begin position="1"/>
        <end position="21"/>
    </location>
</feature>
<evidence type="ECO:0000256" key="1">
    <source>
        <dbReference type="SAM" id="MobiDB-lite"/>
    </source>
</evidence>
<comment type="caution">
    <text evidence="2">The sequence shown here is derived from an EMBL/GenBank/DDBJ whole genome shotgun (WGS) entry which is preliminary data.</text>
</comment>
<name>A0A918Q6U3_9CAUL</name>
<protein>
    <submittedName>
        <fullName evidence="2">Uncharacterized protein</fullName>
    </submittedName>
</protein>
<reference evidence="2" key="1">
    <citation type="journal article" date="2014" name="Int. J. Syst. Evol. Microbiol.">
        <title>Complete genome sequence of Corynebacterium casei LMG S-19264T (=DSM 44701T), isolated from a smear-ripened cheese.</title>
        <authorList>
            <consortium name="US DOE Joint Genome Institute (JGI-PGF)"/>
            <person name="Walter F."/>
            <person name="Albersmeier A."/>
            <person name="Kalinowski J."/>
            <person name="Ruckert C."/>
        </authorList>
    </citation>
    <scope>NUCLEOTIDE SEQUENCE</scope>
    <source>
        <strain evidence="2">KCTC 32296</strain>
    </source>
</reference>
<keyword evidence="3" id="KW-1185">Reference proteome</keyword>
<accession>A0A918Q6U3</accession>
<gene>
    <name evidence="2" type="ORF">GCM10011273_22290</name>
</gene>
<sequence length="67" mass="7262">MGVADCATTRPKREPVTTTSVTSDVSDAVSCALADIVRPPVRTPIIEEASNKRLYSIGLRFIVYPLL</sequence>
<dbReference type="AlphaFoldDB" id="A0A918Q6U3"/>
<proteinExistence type="predicted"/>
<evidence type="ECO:0000313" key="3">
    <source>
        <dbReference type="Proteomes" id="UP000662572"/>
    </source>
</evidence>
<dbReference type="EMBL" id="BMZB01000002">
    <property type="protein sequence ID" value="GGZ35323.1"/>
    <property type="molecule type" value="Genomic_DNA"/>
</dbReference>
<reference evidence="2" key="2">
    <citation type="submission" date="2020-09" db="EMBL/GenBank/DDBJ databases">
        <authorList>
            <person name="Sun Q."/>
            <person name="Kim S."/>
        </authorList>
    </citation>
    <scope>NUCLEOTIDE SEQUENCE</scope>
    <source>
        <strain evidence="2">KCTC 32296</strain>
    </source>
</reference>
<organism evidence="2 3">
    <name type="scientific">Asticcacaulis endophyticus</name>
    <dbReference type="NCBI Taxonomy" id="1395890"/>
    <lineage>
        <taxon>Bacteria</taxon>
        <taxon>Pseudomonadati</taxon>
        <taxon>Pseudomonadota</taxon>
        <taxon>Alphaproteobacteria</taxon>
        <taxon>Caulobacterales</taxon>
        <taxon>Caulobacteraceae</taxon>
        <taxon>Asticcacaulis</taxon>
    </lineage>
</organism>
<evidence type="ECO:0000313" key="2">
    <source>
        <dbReference type="EMBL" id="GGZ35323.1"/>
    </source>
</evidence>
<dbReference type="Proteomes" id="UP000662572">
    <property type="component" value="Unassembled WGS sequence"/>
</dbReference>